<evidence type="ECO:0000313" key="8">
    <source>
        <dbReference type="EMBL" id="KAK1424003.1"/>
    </source>
</evidence>
<evidence type="ECO:0000256" key="5">
    <source>
        <dbReference type="ARBA" id="ARBA00023239"/>
    </source>
</evidence>
<dbReference type="Gene3D" id="3.90.1150.10">
    <property type="entry name" value="Aspartate Aminotransferase, domain 1"/>
    <property type="match status" value="1"/>
</dbReference>
<name>A0AAD8KJI4_TARER</name>
<protein>
    <recommendedName>
        <fullName evidence="10">Tyrosine decarboxylase</fullName>
    </recommendedName>
</protein>
<dbReference type="GO" id="GO:0005737">
    <property type="term" value="C:cytoplasm"/>
    <property type="evidence" value="ECO:0007669"/>
    <property type="project" value="TreeGrafter"/>
</dbReference>
<evidence type="ECO:0000256" key="1">
    <source>
        <dbReference type="ARBA" id="ARBA00001933"/>
    </source>
</evidence>
<keyword evidence="3" id="KW-0210">Decarboxylase</keyword>
<dbReference type="PANTHER" id="PTHR11999">
    <property type="entry name" value="GROUP II PYRIDOXAL-5-PHOSPHATE DECARBOXYLASE"/>
    <property type="match status" value="1"/>
</dbReference>
<dbReference type="InterPro" id="IPR015422">
    <property type="entry name" value="PyrdxlP-dep_Trfase_small"/>
</dbReference>
<dbReference type="PRINTS" id="PR00800">
    <property type="entry name" value="YHDCRBOXLASE"/>
</dbReference>
<dbReference type="Pfam" id="PF00282">
    <property type="entry name" value="Pyridoxal_deC"/>
    <property type="match status" value="1"/>
</dbReference>
<dbReference type="EMBL" id="JAUHHV010000005">
    <property type="protein sequence ID" value="KAK1424003.1"/>
    <property type="molecule type" value="Genomic_DNA"/>
</dbReference>
<evidence type="ECO:0000256" key="6">
    <source>
        <dbReference type="PIRSR" id="PIRSR602129-50"/>
    </source>
</evidence>
<evidence type="ECO:0000256" key="4">
    <source>
        <dbReference type="ARBA" id="ARBA00022898"/>
    </source>
</evidence>
<dbReference type="InterPro" id="IPR015424">
    <property type="entry name" value="PyrdxlP-dep_Trfase"/>
</dbReference>
<dbReference type="Gene3D" id="1.20.1340.10">
    <property type="entry name" value="dopa decarboxylase, N-terminal domain"/>
    <property type="match status" value="1"/>
</dbReference>
<keyword evidence="5 7" id="KW-0456">Lyase</keyword>
<evidence type="ECO:0000256" key="2">
    <source>
        <dbReference type="ARBA" id="ARBA00009533"/>
    </source>
</evidence>
<dbReference type="SUPFAM" id="SSF53383">
    <property type="entry name" value="PLP-dependent transferases"/>
    <property type="match status" value="1"/>
</dbReference>
<feature type="modified residue" description="N6-(pyridoxal phosphate)lysine" evidence="6">
    <location>
        <position position="316"/>
    </location>
</feature>
<evidence type="ECO:0000256" key="3">
    <source>
        <dbReference type="ARBA" id="ARBA00022793"/>
    </source>
</evidence>
<gene>
    <name evidence="8" type="ORF">QVD17_19314</name>
</gene>
<sequence>MGSLNNVETTNKPINPLDPEEFRKQAHLVVDFIADYYSNIEQYPVCSQVKPGFLTETMPKIAPLEPEPIETIMQDVQNHIIPGLTHWESPGFFAFFPCTASIGNFLGEMLITGFNAIPFNWFASPAATELEMVVLEWVLNLLQLPKSFWFSSDGGGVLLGSTCEALVCTLVAAREKKLSKVAAEEGVLEKMVVYCSDQTHFSLRKACGVVGISPQNVRAIVTTKSMNFELSSLALLNAIETDLRSGLIPLYVCLTVGTTQTTAVDPLGTLCEIANRFDMWVHVDAAYAGSACICPEFRHFLDGVEDATSFSFNPHKWFLTTLDCCCLWVKDRSVYTKALSSDPEYLKNKPSESKQVVDYKDWQISLTRRFKAMKLWMVLRMHGASGLREFIRKQVKMAQHFEHLLLGDKRFELVVPRNFATLCFRLLLANQSSCDGDINMLNKQLLESLNATGRVYMTHAVVEGVYVIRVSIGAVLAEDKHVSMLWDLLQEHADVLLAKYVTPQVISTLM</sequence>
<dbReference type="PANTHER" id="PTHR11999:SF96">
    <property type="entry name" value="TYROSINE DECARBOXYLASE"/>
    <property type="match status" value="1"/>
</dbReference>
<dbReference type="AlphaFoldDB" id="A0AAD8KJI4"/>
<dbReference type="PROSITE" id="PS00392">
    <property type="entry name" value="DDC_GAD_HDC_YDC"/>
    <property type="match status" value="1"/>
</dbReference>
<comment type="caution">
    <text evidence="8">The sequence shown here is derived from an EMBL/GenBank/DDBJ whole genome shotgun (WGS) entry which is preliminary data.</text>
</comment>
<proteinExistence type="inferred from homology"/>
<comment type="cofactor">
    <cofactor evidence="1 6 7">
        <name>pyridoxal 5'-phosphate</name>
        <dbReference type="ChEBI" id="CHEBI:597326"/>
    </cofactor>
</comment>
<evidence type="ECO:0008006" key="10">
    <source>
        <dbReference type="Google" id="ProtNLM"/>
    </source>
</evidence>
<comment type="similarity">
    <text evidence="2 7">Belongs to the group II decarboxylase family.</text>
</comment>
<reference evidence="8" key="1">
    <citation type="journal article" date="2023" name="bioRxiv">
        <title>Improved chromosome-level genome assembly for marigold (Tagetes erecta).</title>
        <authorList>
            <person name="Jiang F."/>
            <person name="Yuan L."/>
            <person name="Wang S."/>
            <person name="Wang H."/>
            <person name="Xu D."/>
            <person name="Wang A."/>
            <person name="Fan W."/>
        </authorList>
    </citation>
    <scope>NUCLEOTIDE SEQUENCE</scope>
    <source>
        <strain evidence="8">WSJ</strain>
        <tissue evidence="8">Leaf</tissue>
    </source>
</reference>
<dbReference type="InterPro" id="IPR002129">
    <property type="entry name" value="PyrdxlP-dep_de-COase"/>
</dbReference>
<dbReference type="GO" id="GO:0036469">
    <property type="term" value="F:L-tryptophan decarboxylase activity"/>
    <property type="evidence" value="ECO:0007669"/>
    <property type="project" value="UniProtKB-ARBA"/>
</dbReference>
<keyword evidence="4 6" id="KW-0663">Pyridoxal phosphate</keyword>
<organism evidence="8 9">
    <name type="scientific">Tagetes erecta</name>
    <name type="common">African marigold</name>
    <dbReference type="NCBI Taxonomy" id="13708"/>
    <lineage>
        <taxon>Eukaryota</taxon>
        <taxon>Viridiplantae</taxon>
        <taxon>Streptophyta</taxon>
        <taxon>Embryophyta</taxon>
        <taxon>Tracheophyta</taxon>
        <taxon>Spermatophyta</taxon>
        <taxon>Magnoliopsida</taxon>
        <taxon>eudicotyledons</taxon>
        <taxon>Gunneridae</taxon>
        <taxon>Pentapetalae</taxon>
        <taxon>asterids</taxon>
        <taxon>campanulids</taxon>
        <taxon>Asterales</taxon>
        <taxon>Asteraceae</taxon>
        <taxon>Asteroideae</taxon>
        <taxon>Heliantheae alliance</taxon>
        <taxon>Tageteae</taxon>
        <taxon>Tagetes</taxon>
    </lineage>
</organism>
<dbReference type="InterPro" id="IPR021115">
    <property type="entry name" value="Pyridoxal-P_BS"/>
</dbReference>
<evidence type="ECO:0000313" key="9">
    <source>
        <dbReference type="Proteomes" id="UP001229421"/>
    </source>
</evidence>
<keyword evidence="9" id="KW-1185">Reference proteome</keyword>
<dbReference type="GO" id="GO:0030170">
    <property type="term" value="F:pyridoxal phosphate binding"/>
    <property type="evidence" value="ECO:0007669"/>
    <property type="project" value="InterPro"/>
</dbReference>
<dbReference type="Gene3D" id="3.40.640.10">
    <property type="entry name" value="Type I PLP-dependent aspartate aminotransferase-like (Major domain)"/>
    <property type="match status" value="1"/>
</dbReference>
<dbReference type="FunFam" id="3.40.640.10:FF:000025">
    <property type="entry name" value="Histidine decarboxylase"/>
    <property type="match status" value="1"/>
</dbReference>
<accession>A0AAD8KJI4</accession>
<dbReference type="GO" id="GO:0006520">
    <property type="term" value="P:amino acid metabolic process"/>
    <property type="evidence" value="ECO:0007669"/>
    <property type="project" value="InterPro"/>
</dbReference>
<dbReference type="GO" id="GO:0019752">
    <property type="term" value="P:carboxylic acid metabolic process"/>
    <property type="evidence" value="ECO:0007669"/>
    <property type="project" value="InterPro"/>
</dbReference>
<dbReference type="Proteomes" id="UP001229421">
    <property type="component" value="Unassembled WGS sequence"/>
</dbReference>
<dbReference type="InterPro" id="IPR010977">
    <property type="entry name" value="Aromatic_deC"/>
</dbReference>
<evidence type="ECO:0000256" key="7">
    <source>
        <dbReference type="RuleBase" id="RU000382"/>
    </source>
</evidence>
<dbReference type="InterPro" id="IPR015421">
    <property type="entry name" value="PyrdxlP-dep_Trfase_major"/>
</dbReference>